<evidence type="ECO:0000256" key="7">
    <source>
        <dbReference type="ARBA" id="ARBA00022840"/>
    </source>
</evidence>
<feature type="compositionally biased region" description="Low complexity" evidence="10">
    <location>
        <begin position="191"/>
        <end position="205"/>
    </location>
</feature>
<reference evidence="11" key="2">
    <citation type="submission" date="2019-07" db="EMBL/GenBank/DDBJ databases">
        <authorList>
            <person name="Seetharam A."/>
            <person name="Woodhouse M."/>
            <person name="Cannon E."/>
        </authorList>
    </citation>
    <scope>NUCLEOTIDE SEQUENCE [LARGE SCALE GENOMIC DNA]</scope>
    <source>
        <strain evidence="11">cv. B73</strain>
    </source>
</reference>
<dbReference type="SUPFAM" id="SSF52540">
    <property type="entry name" value="P-loop containing nucleoside triphosphate hydrolases"/>
    <property type="match status" value="1"/>
</dbReference>
<evidence type="ECO:0000256" key="4">
    <source>
        <dbReference type="ARBA" id="ARBA00022679"/>
    </source>
</evidence>
<dbReference type="InterPro" id="IPR006001">
    <property type="entry name" value="Therm_gnt_kin"/>
</dbReference>
<gene>
    <name evidence="11" type="primary">LOC100382228</name>
</gene>
<feature type="compositionally biased region" description="Gly residues" evidence="10">
    <location>
        <begin position="170"/>
        <end position="187"/>
    </location>
</feature>
<comment type="pathway">
    <text evidence="1">Carbohydrate acid metabolism; D-gluconate degradation.</text>
</comment>
<dbReference type="OrthoDB" id="275177at2759"/>
<accession>A0A804NQ95</accession>
<sequence length="292" mass="30677">MDGPHENVAAVGVGVVVLGWPFPSPPSTREPAAPAMAVSDSLAHPGLAIVVMGVSGCGKSTVAAMLAEALGCSFIEADDYHSEANKGIRSQLVRKPSQDERGRAALRRRPRAVAGVGAGRHPGAAGRRRGRGRQLLGAAARVPGCAPRGRPRLRAGALRRLQGEVRVPEGAGGGARGEGAAEVGGRGALHAGEPAAEPARPAAGRPRGGGRRGRRDGAPRRHRPRHRRPVQGRASGVVRRPCLTCFWMRTRCSFMVSSHDAVSIHSSTIKEPPCSRFELKPVIDSCSCNLYR</sequence>
<keyword evidence="13" id="KW-1267">Proteomics identification</keyword>
<protein>
    <recommendedName>
        <fullName evidence="3">gluconokinase</fullName>
        <ecNumber evidence="3">2.7.1.12</ecNumber>
    </recommendedName>
    <alternativeName>
        <fullName evidence="8">Gluconate kinase</fullName>
    </alternativeName>
</protein>
<keyword evidence="12" id="KW-1185">Reference proteome</keyword>
<dbReference type="Proteomes" id="UP000007305">
    <property type="component" value="Chromosome 4"/>
</dbReference>
<feature type="compositionally biased region" description="Low complexity" evidence="10">
    <location>
        <begin position="133"/>
        <end position="160"/>
    </location>
</feature>
<evidence type="ECO:0000256" key="5">
    <source>
        <dbReference type="ARBA" id="ARBA00022741"/>
    </source>
</evidence>
<evidence type="ECO:0000313" key="11">
    <source>
        <dbReference type="EnsemblPlants" id="Zm00001eb177740_P001"/>
    </source>
</evidence>
<keyword evidence="5" id="KW-0547">Nucleotide-binding</keyword>
<evidence type="ECO:0007829" key="13">
    <source>
        <dbReference type="PeptideAtlas" id="A0A804NQ95"/>
    </source>
</evidence>
<keyword evidence="6" id="KW-0418">Kinase</keyword>
<keyword evidence="4" id="KW-0808">Transferase</keyword>
<evidence type="ECO:0000256" key="9">
    <source>
        <dbReference type="ARBA" id="ARBA00048090"/>
    </source>
</evidence>
<feature type="region of interest" description="Disordered" evidence="10">
    <location>
        <begin position="94"/>
        <end position="234"/>
    </location>
</feature>
<evidence type="ECO:0000313" key="12">
    <source>
        <dbReference type="Proteomes" id="UP000007305"/>
    </source>
</evidence>
<dbReference type="InterPro" id="IPR027417">
    <property type="entry name" value="P-loop_NTPase"/>
</dbReference>
<dbReference type="PANTHER" id="PTHR43442">
    <property type="entry name" value="GLUCONOKINASE-RELATED"/>
    <property type="match status" value="1"/>
</dbReference>
<dbReference type="GO" id="GO:0005975">
    <property type="term" value="P:carbohydrate metabolic process"/>
    <property type="evidence" value="ECO:0007669"/>
    <property type="project" value="InterPro"/>
</dbReference>
<evidence type="ECO:0000256" key="6">
    <source>
        <dbReference type="ARBA" id="ARBA00022777"/>
    </source>
</evidence>
<feature type="compositionally biased region" description="Low complexity" evidence="10">
    <location>
        <begin position="112"/>
        <end position="125"/>
    </location>
</feature>
<dbReference type="PANTHER" id="PTHR43442:SF3">
    <property type="entry name" value="GLUCONOKINASE-RELATED"/>
    <property type="match status" value="1"/>
</dbReference>
<dbReference type="GO" id="GO:0005524">
    <property type="term" value="F:ATP binding"/>
    <property type="evidence" value="ECO:0007669"/>
    <property type="project" value="UniProtKB-KW"/>
</dbReference>
<dbReference type="Gramene" id="Zm00001eb177740_T001">
    <property type="protein sequence ID" value="Zm00001eb177740_P001"/>
    <property type="gene ID" value="Zm00001eb177740"/>
</dbReference>
<dbReference type="InParanoid" id="A0A804NQ95"/>
<feature type="compositionally biased region" description="Basic residues" evidence="10">
    <location>
        <begin position="208"/>
        <end position="230"/>
    </location>
</feature>
<organism evidence="11 12">
    <name type="scientific">Zea mays</name>
    <name type="common">Maize</name>
    <dbReference type="NCBI Taxonomy" id="4577"/>
    <lineage>
        <taxon>Eukaryota</taxon>
        <taxon>Viridiplantae</taxon>
        <taxon>Streptophyta</taxon>
        <taxon>Embryophyta</taxon>
        <taxon>Tracheophyta</taxon>
        <taxon>Spermatophyta</taxon>
        <taxon>Magnoliopsida</taxon>
        <taxon>Liliopsida</taxon>
        <taxon>Poales</taxon>
        <taxon>Poaceae</taxon>
        <taxon>PACMAD clade</taxon>
        <taxon>Panicoideae</taxon>
        <taxon>Andropogonodae</taxon>
        <taxon>Andropogoneae</taxon>
        <taxon>Tripsacinae</taxon>
        <taxon>Zea</taxon>
    </lineage>
</organism>
<dbReference type="Gene3D" id="3.40.50.300">
    <property type="entry name" value="P-loop containing nucleotide triphosphate hydrolases"/>
    <property type="match status" value="1"/>
</dbReference>
<dbReference type="EC" id="2.7.1.12" evidence="3"/>
<evidence type="ECO:0000256" key="3">
    <source>
        <dbReference type="ARBA" id="ARBA00012054"/>
    </source>
</evidence>
<evidence type="ECO:0000256" key="2">
    <source>
        <dbReference type="ARBA" id="ARBA00008420"/>
    </source>
</evidence>
<proteinExistence type="evidence at protein level"/>
<evidence type="ECO:0000256" key="8">
    <source>
        <dbReference type="ARBA" id="ARBA00029835"/>
    </source>
</evidence>
<dbReference type="Pfam" id="PF13671">
    <property type="entry name" value="AAA_33"/>
    <property type="match status" value="1"/>
</dbReference>
<reference evidence="11" key="3">
    <citation type="submission" date="2021-05" db="UniProtKB">
        <authorList>
            <consortium name="EnsemblPlants"/>
        </authorList>
    </citation>
    <scope>IDENTIFICATION</scope>
    <source>
        <strain evidence="11">cv. B73</strain>
    </source>
</reference>
<keyword evidence="7" id="KW-0067">ATP-binding</keyword>
<dbReference type="EnsemblPlants" id="Zm00001eb177740_T001">
    <property type="protein sequence ID" value="Zm00001eb177740_P001"/>
    <property type="gene ID" value="Zm00001eb177740"/>
</dbReference>
<evidence type="ECO:0000256" key="1">
    <source>
        <dbReference type="ARBA" id="ARBA00004875"/>
    </source>
</evidence>
<dbReference type="GO" id="GO:0046316">
    <property type="term" value="F:gluconokinase activity"/>
    <property type="evidence" value="ECO:0007669"/>
    <property type="project" value="UniProtKB-EC"/>
</dbReference>
<comment type="catalytic activity">
    <reaction evidence="9">
        <text>D-gluconate + ATP = 6-phospho-D-gluconate + ADP + H(+)</text>
        <dbReference type="Rhea" id="RHEA:19433"/>
        <dbReference type="ChEBI" id="CHEBI:15378"/>
        <dbReference type="ChEBI" id="CHEBI:18391"/>
        <dbReference type="ChEBI" id="CHEBI:30616"/>
        <dbReference type="ChEBI" id="CHEBI:58759"/>
        <dbReference type="ChEBI" id="CHEBI:456216"/>
        <dbReference type="EC" id="2.7.1.12"/>
    </reaction>
</comment>
<comment type="similarity">
    <text evidence="2">Belongs to the gluconokinase GntK/GntV family.</text>
</comment>
<evidence type="ECO:0000256" key="10">
    <source>
        <dbReference type="SAM" id="MobiDB-lite"/>
    </source>
</evidence>
<reference evidence="12" key="1">
    <citation type="journal article" date="2009" name="Science">
        <title>The B73 maize genome: complexity, diversity, and dynamics.</title>
        <authorList>
            <person name="Schnable P.S."/>
            <person name="Ware D."/>
            <person name="Fulton R.S."/>
            <person name="Stein J.C."/>
            <person name="Wei F."/>
            <person name="Pasternak S."/>
            <person name="Liang C."/>
            <person name="Zhang J."/>
            <person name="Fulton L."/>
            <person name="Graves T.A."/>
            <person name="Minx P."/>
            <person name="Reily A.D."/>
            <person name="Courtney L."/>
            <person name="Kruchowski S.S."/>
            <person name="Tomlinson C."/>
            <person name="Strong C."/>
            <person name="Delehaunty K."/>
            <person name="Fronick C."/>
            <person name="Courtney B."/>
            <person name="Rock S.M."/>
            <person name="Belter E."/>
            <person name="Du F."/>
            <person name="Kim K."/>
            <person name="Abbott R.M."/>
            <person name="Cotton M."/>
            <person name="Levy A."/>
            <person name="Marchetto P."/>
            <person name="Ochoa K."/>
            <person name="Jackson S.M."/>
            <person name="Gillam B."/>
            <person name="Chen W."/>
            <person name="Yan L."/>
            <person name="Higginbotham J."/>
            <person name="Cardenas M."/>
            <person name="Waligorski J."/>
            <person name="Applebaum E."/>
            <person name="Phelps L."/>
            <person name="Falcone J."/>
            <person name="Kanchi K."/>
            <person name="Thane T."/>
            <person name="Scimone A."/>
            <person name="Thane N."/>
            <person name="Henke J."/>
            <person name="Wang T."/>
            <person name="Ruppert J."/>
            <person name="Shah N."/>
            <person name="Rotter K."/>
            <person name="Hodges J."/>
            <person name="Ingenthron E."/>
            <person name="Cordes M."/>
            <person name="Kohlberg S."/>
            <person name="Sgro J."/>
            <person name="Delgado B."/>
            <person name="Mead K."/>
            <person name="Chinwalla A."/>
            <person name="Leonard S."/>
            <person name="Crouse K."/>
            <person name="Collura K."/>
            <person name="Kudrna D."/>
            <person name="Currie J."/>
            <person name="He R."/>
            <person name="Angelova A."/>
            <person name="Rajasekar S."/>
            <person name="Mueller T."/>
            <person name="Lomeli R."/>
            <person name="Scara G."/>
            <person name="Ko A."/>
            <person name="Delaney K."/>
            <person name="Wissotski M."/>
            <person name="Lopez G."/>
            <person name="Campos D."/>
            <person name="Braidotti M."/>
            <person name="Ashley E."/>
            <person name="Golser W."/>
            <person name="Kim H."/>
            <person name="Lee S."/>
            <person name="Lin J."/>
            <person name="Dujmic Z."/>
            <person name="Kim W."/>
            <person name="Talag J."/>
            <person name="Zuccolo A."/>
            <person name="Fan C."/>
            <person name="Sebastian A."/>
            <person name="Kramer M."/>
            <person name="Spiegel L."/>
            <person name="Nascimento L."/>
            <person name="Zutavern T."/>
            <person name="Miller B."/>
            <person name="Ambroise C."/>
            <person name="Muller S."/>
            <person name="Spooner W."/>
            <person name="Narechania A."/>
            <person name="Ren L."/>
            <person name="Wei S."/>
            <person name="Kumari S."/>
            <person name="Faga B."/>
            <person name="Levy M.J."/>
            <person name="McMahan L."/>
            <person name="Van Buren P."/>
            <person name="Vaughn M.W."/>
            <person name="Ying K."/>
            <person name="Yeh C.-T."/>
            <person name="Emrich S.J."/>
            <person name="Jia Y."/>
            <person name="Kalyanaraman A."/>
            <person name="Hsia A.-P."/>
            <person name="Barbazuk W.B."/>
            <person name="Baucom R.S."/>
            <person name="Brutnell T.P."/>
            <person name="Carpita N.C."/>
            <person name="Chaparro C."/>
            <person name="Chia J.-M."/>
            <person name="Deragon J.-M."/>
            <person name="Estill J.C."/>
            <person name="Fu Y."/>
            <person name="Jeddeloh J.A."/>
            <person name="Han Y."/>
            <person name="Lee H."/>
            <person name="Li P."/>
            <person name="Lisch D.R."/>
            <person name="Liu S."/>
            <person name="Liu Z."/>
            <person name="Nagel D.H."/>
            <person name="McCann M.C."/>
            <person name="SanMiguel P."/>
            <person name="Myers A.M."/>
            <person name="Nettleton D."/>
            <person name="Nguyen J."/>
            <person name="Penning B.W."/>
            <person name="Ponnala L."/>
            <person name="Schneider K.L."/>
            <person name="Schwartz D.C."/>
            <person name="Sharma A."/>
            <person name="Soderlund C."/>
            <person name="Springer N.M."/>
            <person name="Sun Q."/>
            <person name="Wang H."/>
            <person name="Waterman M."/>
            <person name="Westerman R."/>
            <person name="Wolfgruber T.K."/>
            <person name="Yang L."/>
            <person name="Yu Y."/>
            <person name="Zhang L."/>
            <person name="Zhou S."/>
            <person name="Zhu Q."/>
            <person name="Bennetzen J.L."/>
            <person name="Dawe R.K."/>
            <person name="Jiang J."/>
            <person name="Jiang N."/>
            <person name="Presting G.G."/>
            <person name="Wessler S.R."/>
            <person name="Aluru S."/>
            <person name="Martienssen R.A."/>
            <person name="Clifton S.W."/>
            <person name="McCombie W.R."/>
            <person name="Wing R.A."/>
            <person name="Wilson R.K."/>
        </authorList>
    </citation>
    <scope>NUCLEOTIDE SEQUENCE [LARGE SCALE GENOMIC DNA]</scope>
    <source>
        <strain evidence="12">cv. B73</strain>
    </source>
</reference>
<name>A0A804NQ95_MAIZE</name>
<dbReference type="AlphaFoldDB" id="A0A804NQ95"/>
<dbReference type="UniPathway" id="UPA00792"/>